<gene>
    <name evidence="11" type="primary">LOC123095607</name>
</gene>
<keyword evidence="12" id="KW-1185">Reference proteome</keyword>
<dbReference type="Pfam" id="PF12352">
    <property type="entry name" value="V-SNARE_C"/>
    <property type="match status" value="1"/>
</dbReference>
<dbReference type="STRING" id="4565.A0A3B6JCF3"/>
<evidence type="ECO:0000256" key="8">
    <source>
        <dbReference type="PIRNR" id="PIRNR028865"/>
    </source>
</evidence>
<dbReference type="EnsemblPlants" id="TraesCS4D02G012300.1">
    <property type="protein sequence ID" value="TraesCS4D02G012300.1"/>
    <property type="gene ID" value="TraesCS4D02G012300"/>
</dbReference>
<evidence type="ECO:0000256" key="4">
    <source>
        <dbReference type="ARBA" id="ARBA00022927"/>
    </source>
</evidence>
<keyword evidence="5 10" id="KW-1133">Transmembrane helix</keyword>
<name>A0A3B6JCF3_WHEAT</name>
<evidence type="ECO:0000256" key="6">
    <source>
        <dbReference type="ARBA" id="ARBA00023034"/>
    </source>
</evidence>
<dbReference type="Gramene" id="TraesKAR4D01G0004640.1">
    <property type="protein sequence ID" value="cds.TraesKAR4D01G0004640.1"/>
    <property type="gene ID" value="TraesKAR4D01G0004640"/>
</dbReference>
<dbReference type="GO" id="GO:0000149">
    <property type="term" value="F:SNARE binding"/>
    <property type="evidence" value="ECO:0000318"/>
    <property type="project" value="GO_Central"/>
</dbReference>
<dbReference type="SUPFAM" id="SSF58038">
    <property type="entry name" value="SNARE fusion complex"/>
    <property type="match status" value="1"/>
</dbReference>
<dbReference type="Gramene" id="TraesCAD_scaffold_050068_01G000500.1">
    <property type="protein sequence ID" value="TraesCAD_scaffold_050068_01G000500.1"/>
    <property type="gene ID" value="TraesCAD_scaffold_050068_01G000500"/>
</dbReference>
<dbReference type="GO" id="GO:0005794">
    <property type="term" value="C:Golgi apparatus"/>
    <property type="evidence" value="ECO:0000318"/>
    <property type="project" value="GO_Central"/>
</dbReference>
<feature type="transmembrane region" description="Helical" evidence="10">
    <location>
        <begin position="221"/>
        <end position="239"/>
    </location>
</feature>
<dbReference type="InterPro" id="IPR027027">
    <property type="entry name" value="GOSR2/Membrin/Bos1"/>
</dbReference>
<organism evidence="11">
    <name type="scientific">Triticum aestivum</name>
    <name type="common">Wheat</name>
    <dbReference type="NCBI Taxonomy" id="4565"/>
    <lineage>
        <taxon>Eukaryota</taxon>
        <taxon>Viridiplantae</taxon>
        <taxon>Streptophyta</taxon>
        <taxon>Embryophyta</taxon>
        <taxon>Tracheophyta</taxon>
        <taxon>Spermatophyta</taxon>
        <taxon>Magnoliopsida</taxon>
        <taxon>Liliopsida</taxon>
        <taxon>Poales</taxon>
        <taxon>Poaceae</taxon>
        <taxon>BOP clade</taxon>
        <taxon>Pooideae</taxon>
        <taxon>Triticodae</taxon>
        <taxon>Triticeae</taxon>
        <taxon>Triticinae</taxon>
        <taxon>Triticum</taxon>
    </lineage>
</organism>
<dbReference type="GO" id="GO:0031902">
    <property type="term" value="C:late endosome membrane"/>
    <property type="evidence" value="ECO:0000318"/>
    <property type="project" value="GO_Central"/>
</dbReference>
<dbReference type="Gramene" id="TraesARI4D03G02454910.1">
    <property type="protein sequence ID" value="TraesARI4D03G02454910.1"/>
    <property type="gene ID" value="TraesARI4D03G02454910"/>
</dbReference>
<dbReference type="OMA" id="KQIDGNC"/>
<evidence type="ECO:0000313" key="12">
    <source>
        <dbReference type="Proteomes" id="UP000019116"/>
    </source>
</evidence>
<evidence type="ECO:0000256" key="7">
    <source>
        <dbReference type="ARBA" id="ARBA00023136"/>
    </source>
</evidence>
<dbReference type="GO" id="GO:0005789">
    <property type="term" value="C:endoplasmic reticulum membrane"/>
    <property type="evidence" value="ECO:0000318"/>
    <property type="project" value="GO_Central"/>
</dbReference>
<evidence type="ECO:0000256" key="3">
    <source>
        <dbReference type="ARBA" id="ARBA00022692"/>
    </source>
</evidence>
<dbReference type="CDD" id="cd15863">
    <property type="entry name" value="SNARE_GS27"/>
    <property type="match status" value="1"/>
</dbReference>
<comment type="subcellular location">
    <subcellularLocation>
        <location evidence="1">Golgi apparatus membrane</location>
        <topology evidence="1">Single-pass type IV membrane protein</topology>
    </subcellularLocation>
</comment>
<evidence type="ECO:0000256" key="5">
    <source>
        <dbReference type="ARBA" id="ARBA00022989"/>
    </source>
</evidence>
<dbReference type="Proteomes" id="UP000019116">
    <property type="component" value="Chromosome 4D"/>
</dbReference>
<dbReference type="RefSeq" id="XP_044373068.1">
    <property type="nucleotide sequence ID" value="XM_044517133.1"/>
</dbReference>
<accession>A0A3B6JCF3</accession>
<keyword evidence="3 10" id="KW-0812">Transmembrane</keyword>
<evidence type="ECO:0000313" key="11">
    <source>
        <dbReference type="EnsemblPlants" id="TraesCS4D02G012300.1"/>
    </source>
</evidence>
<dbReference type="Gramene" id="TraesSYM4D03G02443400.1">
    <property type="protein sequence ID" value="TraesSYM4D03G02443400.1"/>
    <property type="gene ID" value="TraesSYM4D03G02443400"/>
</dbReference>
<dbReference type="Gramene" id="TraesMAC4D03G02413450.1">
    <property type="protein sequence ID" value="TraesMAC4D03G02413450.1"/>
    <property type="gene ID" value="TraesMAC4D03G02413450"/>
</dbReference>
<dbReference type="GO" id="GO:0000139">
    <property type="term" value="C:Golgi membrane"/>
    <property type="evidence" value="ECO:0007669"/>
    <property type="project" value="UniProtKB-SubCell"/>
</dbReference>
<dbReference type="PANTHER" id="PTHR21230:SF1">
    <property type="entry name" value="GOLGI SNAP RECEPTOR COMPLEX MEMBER 2"/>
    <property type="match status" value="1"/>
</dbReference>
<dbReference type="Gramene" id="TraesROB_scaffold_036388_01G000600.1">
    <property type="protein sequence ID" value="TraesROB_scaffold_036388_01G000600.1"/>
    <property type="gene ID" value="TraesROB_scaffold_036388_01G000600"/>
</dbReference>
<feature type="coiled-coil region" evidence="9">
    <location>
        <begin position="93"/>
        <end position="120"/>
    </location>
</feature>
<dbReference type="SMR" id="A0A3B6JCF3"/>
<comment type="function">
    <text evidence="8">Involved in transport of proteins from the cis/medial-Golgi to the trans-Golgi network.</text>
</comment>
<dbReference type="Gramene" id="TraesJUL4D03G02435480.1">
    <property type="protein sequence ID" value="TraesJUL4D03G02435480.1"/>
    <property type="gene ID" value="TraesJUL4D03G02435480"/>
</dbReference>
<dbReference type="Gramene" id="TraesPARA_EIv1.0_1410800.1">
    <property type="protein sequence ID" value="TraesPARA_EIv1.0_1410800.1.CDS"/>
    <property type="gene ID" value="TraesPARA_EIv1.0_1410800"/>
</dbReference>
<dbReference type="GO" id="GO:0006906">
    <property type="term" value="P:vesicle fusion"/>
    <property type="evidence" value="ECO:0000318"/>
    <property type="project" value="GO_Central"/>
</dbReference>
<dbReference type="Gramene" id="TraesJAG4D03G02413370.1">
    <property type="protein sequence ID" value="TraesJAG4D03G02413370.1"/>
    <property type="gene ID" value="TraesJAG4D03G02413370"/>
</dbReference>
<reference evidence="11" key="1">
    <citation type="submission" date="2018-08" db="EMBL/GenBank/DDBJ databases">
        <authorList>
            <person name="Rossello M."/>
        </authorList>
    </citation>
    <scope>NUCLEOTIDE SEQUENCE [LARGE SCALE GENOMIC DNA]</scope>
    <source>
        <strain evidence="11">cv. Chinese Spring</strain>
    </source>
</reference>
<evidence type="ECO:0000256" key="9">
    <source>
        <dbReference type="SAM" id="Coils"/>
    </source>
</evidence>
<dbReference type="GO" id="GO:0012507">
    <property type="term" value="C:ER to Golgi transport vesicle membrane"/>
    <property type="evidence" value="ECO:0000318"/>
    <property type="project" value="GO_Central"/>
</dbReference>
<dbReference type="OrthoDB" id="158360at2759"/>
<dbReference type="Gramene" id="TraesCLE_scaffold_081767_01G000200.1">
    <property type="protein sequence ID" value="TraesCLE_scaffold_081767_01G000200.1"/>
    <property type="gene ID" value="TraesCLE_scaffold_081767_01G000200"/>
</dbReference>
<evidence type="ECO:0000256" key="1">
    <source>
        <dbReference type="ARBA" id="ARBA00004409"/>
    </source>
</evidence>
<protein>
    <recommendedName>
        <fullName evidence="8">Membrin</fullName>
    </recommendedName>
</protein>
<dbReference type="Gramene" id="TraesRN4D0100021100.1">
    <property type="protein sequence ID" value="TraesRN4D0100021100.1"/>
    <property type="gene ID" value="TraesRN4D0100021100"/>
</dbReference>
<evidence type="ECO:0000256" key="10">
    <source>
        <dbReference type="SAM" id="Phobius"/>
    </source>
</evidence>
<keyword evidence="4 8" id="KW-0653">Protein transport</keyword>
<dbReference type="Gramene" id="TraesLAC4D03G02369930.1">
    <property type="protein sequence ID" value="TraesLAC4D03G02369930.1"/>
    <property type="gene ID" value="TraesLAC4D03G02369930"/>
</dbReference>
<keyword evidence="7 8" id="KW-0472">Membrane</keyword>
<proteinExistence type="inferred from homology"/>
<dbReference type="Gramene" id="TraesCS4D02G012300.1">
    <property type="protein sequence ID" value="TraesCS4D02G012300.1"/>
    <property type="gene ID" value="TraesCS4D02G012300"/>
</dbReference>
<comment type="similarity">
    <text evidence="8">Belongs to the GOSR2 family.</text>
</comment>
<dbReference type="Gramene" id="TraesCS4D03G0019800.1">
    <property type="protein sequence ID" value="TraesCS4D03G0019800.1.CDS"/>
    <property type="gene ID" value="TraesCS4D03G0019800"/>
</dbReference>
<dbReference type="GO" id="GO:0015031">
    <property type="term" value="P:protein transport"/>
    <property type="evidence" value="ECO:0007669"/>
    <property type="project" value="UniProtKB-KW"/>
</dbReference>
<keyword evidence="2 8" id="KW-0813">Transport</keyword>
<dbReference type="Gramene" id="TraesNOR4D03G02434360.1">
    <property type="protein sequence ID" value="TraesNOR4D03G02434360.1"/>
    <property type="gene ID" value="TraesNOR4D03G02434360"/>
</dbReference>
<keyword evidence="6" id="KW-0333">Golgi apparatus</keyword>
<dbReference type="GeneID" id="123095607"/>
<reference evidence="11" key="2">
    <citation type="submission" date="2018-10" db="UniProtKB">
        <authorList>
            <consortium name="EnsemblPlants"/>
        </authorList>
    </citation>
    <scope>IDENTIFICATION</scope>
</reference>
<dbReference type="GO" id="GO:0031201">
    <property type="term" value="C:SNARE complex"/>
    <property type="evidence" value="ECO:0000318"/>
    <property type="project" value="GO_Central"/>
</dbReference>
<dbReference type="PIRSF" id="PIRSF028865">
    <property type="entry name" value="Membrin-2"/>
    <property type="match status" value="1"/>
</dbReference>
<keyword evidence="9" id="KW-0175">Coiled coil</keyword>
<sequence length="241" mass="26762">MDFSGGAGGGGGATLSEMYQSARRLLLSARDGVARVERLASAPASSSYSASAPLVGAPDPAGAEAVRREVAQIQGLCAQMDRLWRSIPAKGQRDLWKRKVEQLSEEVDSLKETLDKHSLRQRKRILEAKERAELFERANGESSHVLQIFDDEAQAMQSARSSSRMLDEAFETGVAILHKYSDQRDRLKSAQRKALDVLNTVGLSNSVLKLIEKRHRVDKRIAYGGMIITVVLMVAFWRWTH</sequence>
<dbReference type="PANTHER" id="PTHR21230">
    <property type="entry name" value="VESICLE TRANSPORT V-SNARE PROTEIN VTI1-RELATED"/>
    <property type="match status" value="1"/>
</dbReference>
<dbReference type="AlphaFoldDB" id="A0A3B6JCF3"/>
<dbReference type="GO" id="GO:0005484">
    <property type="term" value="F:SNAP receptor activity"/>
    <property type="evidence" value="ECO:0000318"/>
    <property type="project" value="GO_Central"/>
</dbReference>
<evidence type="ECO:0000256" key="2">
    <source>
        <dbReference type="ARBA" id="ARBA00022448"/>
    </source>
</evidence>